<dbReference type="InterPro" id="IPR013818">
    <property type="entry name" value="Lipase"/>
</dbReference>
<evidence type="ECO:0000256" key="1">
    <source>
        <dbReference type="ARBA" id="ARBA00004123"/>
    </source>
</evidence>
<evidence type="ECO:0000256" key="7">
    <source>
        <dbReference type="ARBA" id="ARBA00010701"/>
    </source>
</evidence>
<dbReference type="GO" id="GO:0000932">
    <property type="term" value="C:P-body"/>
    <property type="evidence" value="ECO:0007669"/>
    <property type="project" value="UniProtKB-SubCell"/>
</dbReference>
<dbReference type="InterPro" id="IPR029058">
    <property type="entry name" value="AB_hydrolase_fold"/>
</dbReference>
<feature type="region of interest" description="Disordered" evidence="29">
    <location>
        <begin position="1"/>
        <end position="67"/>
    </location>
</feature>
<dbReference type="Gene3D" id="3.40.50.1820">
    <property type="entry name" value="alpha/beta hydrolase"/>
    <property type="match status" value="1"/>
</dbReference>
<evidence type="ECO:0000256" key="17">
    <source>
        <dbReference type="ARBA" id="ARBA00022884"/>
    </source>
</evidence>
<organism evidence="31 32">
    <name type="scientific">Sciurus carolinensis</name>
    <name type="common">Eastern gray squirrel</name>
    <dbReference type="NCBI Taxonomy" id="30640"/>
    <lineage>
        <taxon>Eukaryota</taxon>
        <taxon>Metazoa</taxon>
        <taxon>Chordata</taxon>
        <taxon>Craniata</taxon>
        <taxon>Vertebrata</taxon>
        <taxon>Euteleostomi</taxon>
        <taxon>Mammalia</taxon>
        <taxon>Eutheria</taxon>
        <taxon>Euarchontoglires</taxon>
        <taxon>Glires</taxon>
        <taxon>Rodentia</taxon>
        <taxon>Sciuromorpha</taxon>
        <taxon>Sciuridae</taxon>
        <taxon>Sciurinae</taxon>
        <taxon>Sciurini</taxon>
        <taxon>Sciurus</taxon>
    </lineage>
</organism>
<keyword evidence="8" id="KW-0813">Transport</keyword>
<dbReference type="GO" id="GO:0005886">
    <property type="term" value="C:plasma membrane"/>
    <property type="evidence" value="ECO:0007669"/>
    <property type="project" value="UniProtKB-SubCell"/>
</dbReference>
<keyword evidence="18" id="KW-0442">Lipid degradation</keyword>
<evidence type="ECO:0000256" key="3">
    <source>
        <dbReference type="ARBA" id="ARBA00004210"/>
    </source>
</evidence>
<protein>
    <recommendedName>
        <fullName evidence="27">Lipase member H</fullName>
    </recommendedName>
</protein>
<feature type="compositionally biased region" description="Polar residues" evidence="29">
    <location>
        <begin position="27"/>
        <end position="36"/>
    </location>
</feature>
<accession>A0AA41T1U7</accession>
<dbReference type="InterPro" id="IPR033906">
    <property type="entry name" value="Lipase_N"/>
</dbReference>
<dbReference type="CDD" id="cd22491">
    <property type="entry name" value="KH-I_IGF2BP2_rpt1"/>
    <property type="match status" value="1"/>
</dbReference>
<evidence type="ECO:0000256" key="9">
    <source>
        <dbReference type="ARBA" id="ARBA00022475"/>
    </source>
</evidence>
<dbReference type="GO" id="GO:0003730">
    <property type="term" value="F:mRNA 3'-UTR binding"/>
    <property type="evidence" value="ECO:0007669"/>
    <property type="project" value="UniProtKB-ARBA"/>
</dbReference>
<evidence type="ECO:0000256" key="22">
    <source>
        <dbReference type="ARBA" id="ARBA00023180"/>
    </source>
</evidence>
<comment type="similarity">
    <text evidence="7">Belongs to the AB hydrolase superfamily. Lipase family.</text>
</comment>
<dbReference type="FunFam" id="3.40.50.1820:FF:000063">
    <property type="entry name" value="Lipase member H"/>
    <property type="match status" value="1"/>
</dbReference>
<dbReference type="EMBL" id="JAATJV010375700">
    <property type="protein sequence ID" value="MBZ3881221.1"/>
    <property type="molecule type" value="Genomic_DNA"/>
</dbReference>
<dbReference type="FunFam" id="3.30.1370.10:FF:000026">
    <property type="entry name" value="Insulin-like growth factor 2 mRNA-binding protein 3"/>
    <property type="match status" value="1"/>
</dbReference>
<evidence type="ECO:0000256" key="21">
    <source>
        <dbReference type="ARBA" id="ARBA00023157"/>
    </source>
</evidence>
<keyword evidence="21" id="KW-1015">Disulfide bond</keyword>
<dbReference type="GO" id="GO:0006654">
    <property type="term" value="P:phosphatidic acid biosynthetic process"/>
    <property type="evidence" value="ECO:0007669"/>
    <property type="project" value="UniProtKB-ARBA"/>
</dbReference>
<reference evidence="31" key="1">
    <citation type="submission" date="2020-03" db="EMBL/GenBank/DDBJ databases">
        <title>Studies in the Genomics of Life Span.</title>
        <authorList>
            <person name="Glass D."/>
        </authorList>
    </citation>
    <scope>NUCLEOTIDE SEQUENCE</scope>
    <source>
        <strain evidence="31">SUZIE</strain>
        <tissue evidence="31">Muscle</tissue>
    </source>
</reference>
<keyword evidence="13" id="KW-0677">Repeat</keyword>
<feature type="domain" description="K Homology" evidence="30">
    <location>
        <begin position="445"/>
        <end position="517"/>
    </location>
</feature>
<comment type="function">
    <text evidence="25">Hydrolyzes specifically phosphatidic acid (PA) to produce 2-acyl lysophosphatidic acid (LPA; a potent bioactive lipid mediator) and fatty acid. Does not hydrolyze other phospholipids, like phosphatidylserine (PS), phosphatidylcholine (PC) and phosphatidylethanolamine (PE) or triacylglycerol (TG).</text>
</comment>
<evidence type="ECO:0000256" key="19">
    <source>
        <dbReference type="ARBA" id="ARBA00023098"/>
    </source>
</evidence>
<dbReference type="FunFam" id="3.30.310.210:FF:000001">
    <property type="entry name" value="insulin-like growth factor 2 mRNA-binding protein 1 isoform X1"/>
    <property type="match status" value="1"/>
</dbReference>
<dbReference type="GO" id="GO:0004620">
    <property type="term" value="F:phospholipase activity"/>
    <property type="evidence" value="ECO:0007669"/>
    <property type="project" value="UniProtKB-ARBA"/>
</dbReference>
<dbReference type="GO" id="GO:0051028">
    <property type="term" value="P:mRNA transport"/>
    <property type="evidence" value="ECO:0007669"/>
    <property type="project" value="UniProtKB-KW"/>
</dbReference>
<dbReference type="GO" id="GO:0005615">
    <property type="term" value="C:extracellular space"/>
    <property type="evidence" value="ECO:0007669"/>
    <property type="project" value="UniProtKB-ARBA"/>
</dbReference>
<evidence type="ECO:0000256" key="28">
    <source>
        <dbReference type="PROSITE-ProRule" id="PRU00117"/>
    </source>
</evidence>
<evidence type="ECO:0000256" key="2">
    <source>
        <dbReference type="ARBA" id="ARBA00004201"/>
    </source>
</evidence>
<dbReference type="InterPro" id="IPR004087">
    <property type="entry name" value="KH_dom"/>
</dbReference>
<feature type="domain" description="K Homology" evidence="30">
    <location>
        <begin position="210"/>
        <end position="283"/>
    </location>
</feature>
<dbReference type="SUPFAM" id="SSF54791">
    <property type="entry name" value="Eukaryotic type KH-domain (KH-domain type I)"/>
    <property type="match status" value="4"/>
</dbReference>
<dbReference type="PANTHER" id="PTHR10288">
    <property type="entry name" value="KH DOMAIN CONTAINING RNA BINDING PROTEIN"/>
    <property type="match status" value="1"/>
</dbReference>
<keyword evidence="15" id="KW-0509">mRNA transport</keyword>
<dbReference type="GO" id="GO:0010494">
    <property type="term" value="C:cytoplasmic stress granule"/>
    <property type="evidence" value="ECO:0007669"/>
    <property type="project" value="UniProtKB-SubCell"/>
</dbReference>
<gene>
    <name evidence="31" type="ORF">SUZIE_161850</name>
</gene>
<keyword evidence="10" id="KW-0963">Cytoplasm</keyword>
<keyword evidence="17 28" id="KW-0694">RNA-binding</keyword>
<comment type="subcellular location">
    <subcellularLocation>
        <location evidence="4">Cell membrane</location>
    </subcellularLocation>
    <subcellularLocation>
        <location evidence="2">Cytoplasm</location>
        <location evidence="2">P-body</location>
    </subcellularLocation>
    <subcellularLocation>
        <location evidence="3">Cytoplasm</location>
        <location evidence="3">Stress granule</location>
    </subcellularLocation>
    <subcellularLocation>
        <location evidence="1">Nucleus</location>
    </subcellularLocation>
    <subcellularLocation>
        <location evidence="5">Secreted</location>
    </subcellularLocation>
</comment>
<keyword evidence="12" id="KW-0732">Signal</keyword>
<evidence type="ECO:0000256" key="14">
    <source>
        <dbReference type="ARBA" id="ARBA00022801"/>
    </source>
</evidence>
<dbReference type="InterPro" id="IPR004088">
    <property type="entry name" value="KH_dom_type_1"/>
</dbReference>
<dbReference type="InterPro" id="IPR036612">
    <property type="entry name" value="KH_dom_type_1_sf"/>
</dbReference>
<keyword evidence="23" id="KW-0539">Nucleus</keyword>
<evidence type="ECO:0000256" key="25">
    <source>
        <dbReference type="ARBA" id="ARBA00049600"/>
    </source>
</evidence>
<evidence type="ECO:0000256" key="27">
    <source>
        <dbReference type="ARBA" id="ARBA00071192"/>
    </source>
</evidence>
<evidence type="ECO:0000256" key="13">
    <source>
        <dbReference type="ARBA" id="ARBA00022737"/>
    </source>
</evidence>
<comment type="catalytic activity">
    <reaction evidence="24">
        <text>1-hexadecanoyl-2-(9Z-octadecenoyl)-sn-glycero-3-phosphate + H2O = 2-(9Z-octadecenoyl)-sn-glycero-3-phosphate + hexadecanoate + H(+)</text>
        <dbReference type="Rhea" id="RHEA:40943"/>
        <dbReference type="ChEBI" id="CHEBI:7896"/>
        <dbReference type="ChEBI" id="CHEBI:15377"/>
        <dbReference type="ChEBI" id="CHEBI:15378"/>
        <dbReference type="ChEBI" id="CHEBI:64839"/>
        <dbReference type="ChEBI" id="CHEBI:77593"/>
    </reaction>
    <physiologicalReaction direction="left-to-right" evidence="24">
        <dbReference type="Rhea" id="RHEA:40944"/>
    </physiologicalReaction>
</comment>
<evidence type="ECO:0000256" key="6">
    <source>
        <dbReference type="ARBA" id="ARBA00009094"/>
    </source>
</evidence>
<dbReference type="Pfam" id="PF00013">
    <property type="entry name" value="KH_1"/>
    <property type="match status" value="4"/>
</dbReference>
<dbReference type="PROSITE" id="PS50084">
    <property type="entry name" value="KH_TYPE_1"/>
    <property type="match status" value="4"/>
</dbReference>
<name>A0AA41T1U7_SCICA</name>
<dbReference type="SMART" id="SM00322">
    <property type="entry name" value="KH"/>
    <property type="match status" value="4"/>
</dbReference>
<evidence type="ECO:0000256" key="16">
    <source>
        <dbReference type="ARBA" id="ARBA00022845"/>
    </source>
</evidence>
<evidence type="ECO:0000256" key="10">
    <source>
        <dbReference type="ARBA" id="ARBA00022490"/>
    </source>
</evidence>
<comment type="caution">
    <text evidence="31">The sequence shown here is derived from an EMBL/GenBank/DDBJ whole genome shotgun (WGS) entry which is preliminary data.</text>
</comment>
<evidence type="ECO:0000256" key="12">
    <source>
        <dbReference type="ARBA" id="ARBA00022729"/>
    </source>
</evidence>
<evidence type="ECO:0000256" key="8">
    <source>
        <dbReference type="ARBA" id="ARBA00022448"/>
    </source>
</evidence>
<dbReference type="AlphaFoldDB" id="A0AA41T1U7"/>
<keyword evidence="11" id="KW-0964">Secreted</keyword>
<evidence type="ECO:0000256" key="11">
    <source>
        <dbReference type="ARBA" id="ARBA00022525"/>
    </source>
</evidence>
<dbReference type="SUPFAM" id="SSF53474">
    <property type="entry name" value="alpha/beta-Hydrolases"/>
    <property type="match status" value="1"/>
</dbReference>
<comment type="subunit">
    <text evidence="26">Interacts with TTMP/C3orf52.</text>
</comment>
<dbReference type="GO" id="GO:0008201">
    <property type="term" value="F:heparin binding"/>
    <property type="evidence" value="ECO:0007669"/>
    <property type="project" value="UniProtKB-ARBA"/>
</dbReference>
<evidence type="ECO:0000256" key="4">
    <source>
        <dbReference type="ARBA" id="ARBA00004236"/>
    </source>
</evidence>
<keyword evidence="32" id="KW-1185">Reference proteome</keyword>
<keyword evidence="19" id="KW-0443">Lipid metabolism</keyword>
<feature type="domain" description="K Homology" evidence="30">
    <location>
        <begin position="129"/>
        <end position="200"/>
    </location>
</feature>
<sequence length="818" mass="90776">MPREGSCEQPRETAPAALTQACRTGPGSRQGNQQGPERSGEPWAASRQGKRGRKRNSELWRQGPPKATQVARAIEKLSGHQFENYSFKISYIPDEEVSSPSPPQRAQRGDHSSREQGHAPGGSSQARQIDFPLRILVPTQFVGAIIGKEGLTIKNITKQTQSRVDIHRKENSGAAEKPVTIHATPEGTSEACRMILEIMQKEADETKLAEEIPLKILAHNGLVGRLIGKEGRNLKKIEHETGTKITISSLQDLSIYNPERTITVKGTVEACANAEIEIMKKLREAFENDMLAVNQQANLIPGLNLSALGIFSTGLSVLPPPTGPRGAPPAAPYHPFATHSGYFSSLYPHHQFSPFPHHHSYPEQEIVNLFIPTQAVGAIIGKKGAHIKQLARFAGASIKIAPAEGPDVSERMVIITGPPEAQFKAQGRIFGKLKEENFFNPKEEVKLEAHIRVPSSTAGRVIGKGGKTVNELQNLTSAEVIVPRDQTPDENEEVIVRIIGHFFASQAEGASLDNIYMIGVSLGAHISGFVGEMYDGQLGRITGLDPAGPLFNGRPPQDRLDPSDAQFVDVIHSDTDALGYREPLGNIDFYPNGGLDQPGCPQTIFGGMKYFKCDHQRSVYLYLASLREDCEITAYPCDSYRDYRNGKCASCGTPQEQSCPVLGYYADNWKDYLRQKDPPMTKAFFDTDEKEPFCMYHYFVDIISWNKNIRRGSITIELRDRNGNTTESKIDHEPAIFQKYHQVSLLARFNQDLDKVATISLVFSTGSVIGPKYKLRILRIRLRSLVHPERPQLCRYDLVLMENVQTVFQPILCPKLQM</sequence>
<dbReference type="CDD" id="cd22497">
    <property type="entry name" value="KH-I_IGF2BP2_rpt3"/>
    <property type="match status" value="1"/>
</dbReference>
<feature type="compositionally biased region" description="Basic and acidic residues" evidence="29">
    <location>
        <begin position="107"/>
        <end position="117"/>
    </location>
</feature>
<feature type="domain" description="K Homology" evidence="30">
    <location>
        <begin position="363"/>
        <end position="434"/>
    </location>
</feature>
<comment type="similarity">
    <text evidence="6">Belongs to the RRM IMP/VICKZ family.</text>
</comment>
<keyword evidence="9" id="KW-1003">Cell membrane</keyword>
<dbReference type="InterPro" id="IPR000734">
    <property type="entry name" value="TAG_lipase"/>
</dbReference>
<proteinExistence type="inferred from homology"/>
<evidence type="ECO:0000313" key="32">
    <source>
        <dbReference type="Proteomes" id="UP001166674"/>
    </source>
</evidence>
<evidence type="ECO:0000256" key="18">
    <source>
        <dbReference type="ARBA" id="ARBA00022963"/>
    </source>
</evidence>
<dbReference type="FunFam" id="3.30.1370.10:FF:000027">
    <property type="entry name" value="insulin-like growth factor 2 mRNA-binding protein 3 isoform X1"/>
    <property type="match status" value="1"/>
</dbReference>
<dbReference type="CDD" id="cd00707">
    <property type="entry name" value="Pancreat_lipase_like"/>
    <property type="match status" value="1"/>
</dbReference>
<keyword evidence="14" id="KW-0378">Hydrolase</keyword>
<dbReference type="GO" id="GO:0005634">
    <property type="term" value="C:nucleus"/>
    <property type="evidence" value="ECO:0007669"/>
    <property type="project" value="UniProtKB-SubCell"/>
</dbReference>
<feature type="compositionally biased region" description="Basic and acidic residues" evidence="29">
    <location>
        <begin position="1"/>
        <end position="11"/>
    </location>
</feature>
<feature type="region of interest" description="Disordered" evidence="29">
    <location>
        <begin position="93"/>
        <end position="127"/>
    </location>
</feature>
<keyword evidence="20" id="KW-0472">Membrane</keyword>
<dbReference type="Proteomes" id="UP001166674">
    <property type="component" value="Unassembled WGS sequence"/>
</dbReference>
<evidence type="ECO:0000256" key="24">
    <source>
        <dbReference type="ARBA" id="ARBA00048637"/>
    </source>
</evidence>
<evidence type="ECO:0000256" key="26">
    <source>
        <dbReference type="ARBA" id="ARBA00065034"/>
    </source>
</evidence>
<evidence type="ECO:0000256" key="29">
    <source>
        <dbReference type="SAM" id="MobiDB-lite"/>
    </source>
</evidence>
<evidence type="ECO:0000256" key="15">
    <source>
        <dbReference type="ARBA" id="ARBA00022816"/>
    </source>
</evidence>
<keyword evidence="16" id="KW-0810">Translation regulation</keyword>
<evidence type="ECO:0000256" key="23">
    <source>
        <dbReference type="ARBA" id="ARBA00023242"/>
    </source>
</evidence>
<keyword evidence="22" id="KW-0325">Glycoprotein</keyword>
<dbReference type="Gene3D" id="3.30.1370.10">
    <property type="entry name" value="K Homology domain, type 1"/>
    <property type="match status" value="3"/>
</dbReference>
<dbReference type="PRINTS" id="PR00821">
    <property type="entry name" value="TAGLIPASE"/>
</dbReference>
<evidence type="ECO:0000313" key="31">
    <source>
        <dbReference type="EMBL" id="MBZ3881221.1"/>
    </source>
</evidence>
<dbReference type="GO" id="GO:0016042">
    <property type="term" value="P:lipid catabolic process"/>
    <property type="evidence" value="ECO:0007669"/>
    <property type="project" value="UniProtKB-KW"/>
</dbReference>
<dbReference type="GO" id="GO:0006417">
    <property type="term" value="P:regulation of translation"/>
    <property type="evidence" value="ECO:0007669"/>
    <property type="project" value="UniProtKB-KW"/>
</dbReference>
<evidence type="ECO:0000256" key="5">
    <source>
        <dbReference type="ARBA" id="ARBA00004613"/>
    </source>
</evidence>
<evidence type="ECO:0000259" key="30">
    <source>
        <dbReference type="SMART" id="SM00322"/>
    </source>
</evidence>
<dbReference type="Pfam" id="PF00151">
    <property type="entry name" value="Lipase"/>
    <property type="match status" value="1"/>
</dbReference>
<evidence type="ECO:0000256" key="20">
    <source>
        <dbReference type="ARBA" id="ARBA00023136"/>
    </source>
</evidence>